<proteinExistence type="predicted"/>
<dbReference type="AlphaFoldDB" id="B1TE53"/>
<name>B1TE53_9BURK</name>
<accession>B1TE53</accession>
<gene>
    <name evidence="1" type="ORF">BamMEX5DRAFT_6069</name>
</gene>
<dbReference type="EMBL" id="ABLK01000323">
    <property type="protein sequence ID" value="EDT38159.1"/>
    <property type="molecule type" value="Genomic_DNA"/>
</dbReference>
<comment type="caution">
    <text evidence="1">The sequence shown here is derived from an EMBL/GenBank/DDBJ whole genome shotgun (WGS) entry which is preliminary data.</text>
</comment>
<protein>
    <submittedName>
        <fullName evidence="1">Uncharacterized protein</fullName>
    </submittedName>
</protein>
<evidence type="ECO:0000313" key="2">
    <source>
        <dbReference type="Proteomes" id="UP000004814"/>
    </source>
</evidence>
<dbReference type="Proteomes" id="UP000004814">
    <property type="component" value="Unassembled WGS sequence"/>
</dbReference>
<organism evidence="1 2">
    <name type="scientific">Burkholderia ambifaria MEX-5</name>
    <dbReference type="NCBI Taxonomy" id="396597"/>
    <lineage>
        <taxon>Bacteria</taxon>
        <taxon>Pseudomonadati</taxon>
        <taxon>Pseudomonadota</taxon>
        <taxon>Betaproteobacteria</taxon>
        <taxon>Burkholderiales</taxon>
        <taxon>Burkholderiaceae</taxon>
        <taxon>Burkholderia</taxon>
        <taxon>Burkholderia cepacia complex</taxon>
    </lineage>
</organism>
<sequence length="345" mass="39727">MKRQLGTQPRDRRQPVAHERPVYVVFDDRHVMAPRDIDERHPAREAHRRHGRVLQVRHDEDRLDGCALADPFDLVGQQAVVVGRRADDLELEHRRERLQAVIREAVGDDHALGADQAVQYRIEPVLRAARDDHLVARRREARCGEPLRAGRACPVGPLRRLVFLQRRETRVGRQLTERPGEIRQELARRRTVHRQIDHAVARRERRPGRLDARHRAAGDERAAPLAADHEAPQLQLLVRTRYGRHVDAELGRELALRRQAATRRVHAVADFRLDRAGYLDIGRPLRLRRHAVASLSENFVCCHVSPMPTQKAFVCHLNLSGDCSRHPRTIKHLPKRQLNQRVGIG</sequence>
<reference evidence="1 2" key="1">
    <citation type="submission" date="2008-03" db="EMBL/GenBank/DDBJ databases">
        <title>Sequencing of the draft genome and assembly of Burkholderia ambifaria MEX-5.</title>
        <authorList>
            <consortium name="US DOE Joint Genome Institute (JGI-PGF)"/>
            <person name="Copeland A."/>
            <person name="Lucas S."/>
            <person name="Lapidus A."/>
            <person name="Glavina del Rio T."/>
            <person name="Dalin E."/>
            <person name="Tice H."/>
            <person name="Bruce D."/>
            <person name="Goodwin L."/>
            <person name="Pitluck S."/>
            <person name="Larimer F."/>
            <person name="Land M.L."/>
            <person name="Hauser L."/>
            <person name="Tiedje J."/>
            <person name="Richardson P."/>
        </authorList>
    </citation>
    <scope>NUCLEOTIDE SEQUENCE [LARGE SCALE GENOMIC DNA]</scope>
    <source>
        <strain evidence="1 2">MEX-5</strain>
    </source>
</reference>
<evidence type="ECO:0000313" key="1">
    <source>
        <dbReference type="EMBL" id="EDT38159.1"/>
    </source>
</evidence>